<evidence type="ECO:0000313" key="6">
    <source>
        <dbReference type="EMBL" id="QCN86987.1"/>
    </source>
</evidence>
<dbReference type="EMBL" id="CP034687">
    <property type="protein sequence ID" value="AZS86152.1"/>
    <property type="molecule type" value="Genomic_DNA"/>
</dbReference>
<dbReference type="Proteomes" id="UP000501753">
    <property type="component" value="Chromosome"/>
</dbReference>
<accession>A0A3S9ZEA6</accession>
<dbReference type="Proteomes" id="UP000271291">
    <property type="component" value="Chromosome"/>
</dbReference>
<keyword evidence="2" id="KW-0663">Pyridoxal phosphate</keyword>
<dbReference type="AlphaFoldDB" id="A0A3S9ZEA6"/>
<dbReference type="Gene3D" id="3.40.50.1100">
    <property type="match status" value="2"/>
</dbReference>
<dbReference type="PANTHER" id="PTHR10314">
    <property type="entry name" value="CYSTATHIONINE BETA-SYNTHASE"/>
    <property type="match status" value="1"/>
</dbReference>
<gene>
    <name evidence="6" type="ORF">DDJ31_20155</name>
    <name evidence="5" type="ORF">ELQ87_19130</name>
</gene>
<dbReference type="KEGG" id="sgd:ELQ87_19130"/>
<dbReference type="InterPro" id="IPR050214">
    <property type="entry name" value="Cys_Synth/Cystath_Beta-Synth"/>
</dbReference>
<sequence length="419" mass="45351">MGVSRRAVLLAGAGTAVGSTLAAGRAAADAGAERGPAAGSVRARAADAGDDLSDVYLDERAWVNDRIQQIRAMSSHGTPLLEMELPNALRGLRLYVKNESVHPSGSHKHRLAEALFLNALANGWLRKGGPVVEASSGSTAISEAWFCQKLGLPFVAVMPAGTDAEKKQAVRDLGGEIVETSGAEISERARWEAQQRSGHFMDQFTYAERAYDWRSDQGIAGEVIGAVDPDWFVMGAGTGGTATSLARYARYTDHKVRVCVTDPENSAYFPGWRDTDRDAKAAGSRIEGIGRPVVEPSFLFPLVNRMIQVPDAASIATMRVAADRLGIKPGGSTGTGLYGALKILHGMRESGRRGTVVTVLCDPGERYLTTYYNDAWLDQQGIEFRPWLPAVERFFETGRWIPPVNRRTAPPPRGPLWNM</sequence>
<dbReference type="InterPro" id="IPR001926">
    <property type="entry name" value="TrpB-like_PALP"/>
</dbReference>
<reference evidence="6 8" key="1">
    <citation type="submission" date="2018-04" db="EMBL/GenBank/DDBJ databases">
        <title>Complete genome sequences of Streptomyces griseoviridis K61 and characterization of antagonistic properties of biological control agents.</title>
        <authorList>
            <person name="Mariita R.M."/>
            <person name="Sello J.K."/>
        </authorList>
    </citation>
    <scope>NUCLEOTIDE SEQUENCE [LARGE SCALE GENOMIC DNA]</scope>
    <source>
        <strain evidence="6 8">K61</strain>
    </source>
</reference>
<evidence type="ECO:0000313" key="8">
    <source>
        <dbReference type="Proteomes" id="UP000501753"/>
    </source>
</evidence>
<dbReference type="EMBL" id="CP029078">
    <property type="protein sequence ID" value="QCN86987.1"/>
    <property type="molecule type" value="Genomic_DNA"/>
</dbReference>
<evidence type="ECO:0000313" key="5">
    <source>
        <dbReference type="EMBL" id="AZS86152.1"/>
    </source>
</evidence>
<reference evidence="5 7" key="2">
    <citation type="submission" date="2018-12" db="EMBL/GenBank/DDBJ databases">
        <title>Streptomyces griseoviridis F1-27 complete genome.</title>
        <authorList>
            <person name="Mariita R.M."/>
            <person name="Sello J.K."/>
        </authorList>
    </citation>
    <scope>NUCLEOTIDE SEQUENCE [LARGE SCALE GENOMIC DNA]</scope>
    <source>
        <strain evidence="5 7">F1-27</strain>
    </source>
</reference>
<name>A0A3S9ZEA6_STRGD</name>
<dbReference type="PROSITE" id="PS51318">
    <property type="entry name" value="TAT"/>
    <property type="match status" value="1"/>
</dbReference>
<keyword evidence="8" id="KW-1185">Reference proteome</keyword>
<proteinExistence type="predicted"/>
<feature type="domain" description="Tryptophan synthase beta chain-like PALP" evidence="4">
    <location>
        <begin position="77"/>
        <end position="362"/>
    </location>
</feature>
<evidence type="ECO:0000313" key="7">
    <source>
        <dbReference type="Proteomes" id="UP000271291"/>
    </source>
</evidence>
<feature type="chain" id="PRO_5044600801" evidence="3">
    <location>
        <begin position="23"/>
        <end position="419"/>
    </location>
</feature>
<dbReference type="InterPro" id="IPR006311">
    <property type="entry name" value="TAT_signal"/>
</dbReference>
<evidence type="ECO:0000259" key="4">
    <source>
        <dbReference type="Pfam" id="PF00291"/>
    </source>
</evidence>
<dbReference type="OrthoDB" id="7624112at2"/>
<dbReference type="InterPro" id="IPR036052">
    <property type="entry name" value="TrpB-like_PALP_sf"/>
</dbReference>
<evidence type="ECO:0000256" key="2">
    <source>
        <dbReference type="ARBA" id="ARBA00022898"/>
    </source>
</evidence>
<comment type="cofactor">
    <cofactor evidence="1">
        <name>pyridoxal 5'-phosphate</name>
        <dbReference type="ChEBI" id="CHEBI:597326"/>
    </cofactor>
</comment>
<dbReference type="RefSeq" id="WP_127178979.1">
    <property type="nucleotide sequence ID" value="NZ_CP029078.1"/>
</dbReference>
<dbReference type="SUPFAM" id="SSF53686">
    <property type="entry name" value="Tryptophan synthase beta subunit-like PLP-dependent enzymes"/>
    <property type="match status" value="1"/>
</dbReference>
<protein>
    <submittedName>
        <fullName evidence="5 6">Cysteine synthase</fullName>
    </submittedName>
</protein>
<keyword evidence="3" id="KW-0732">Signal</keyword>
<evidence type="ECO:0000256" key="3">
    <source>
        <dbReference type="SAM" id="SignalP"/>
    </source>
</evidence>
<organism evidence="5 7">
    <name type="scientific">Streptomyces griseoviridis</name>
    <dbReference type="NCBI Taxonomy" id="45398"/>
    <lineage>
        <taxon>Bacteria</taxon>
        <taxon>Bacillati</taxon>
        <taxon>Actinomycetota</taxon>
        <taxon>Actinomycetes</taxon>
        <taxon>Kitasatosporales</taxon>
        <taxon>Streptomycetaceae</taxon>
        <taxon>Streptomyces</taxon>
    </lineage>
</organism>
<dbReference type="Pfam" id="PF00291">
    <property type="entry name" value="PALP"/>
    <property type="match status" value="1"/>
</dbReference>
<dbReference type="GO" id="GO:1901605">
    <property type="term" value="P:alpha-amino acid metabolic process"/>
    <property type="evidence" value="ECO:0007669"/>
    <property type="project" value="UniProtKB-ARBA"/>
</dbReference>
<feature type="signal peptide" evidence="3">
    <location>
        <begin position="1"/>
        <end position="22"/>
    </location>
</feature>
<evidence type="ECO:0000256" key="1">
    <source>
        <dbReference type="ARBA" id="ARBA00001933"/>
    </source>
</evidence>